<keyword evidence="2" id="KW-1133">Transmembrane helix</keyword>
<proteinExistence type="predicted"/>
<accession>A0AAQ4EK41</accession>
<dbReference type="EMBL" id="JARKHS020014747">
    <property type="protein sequence ID" value="KAK8774978.1"/>
    <property type="molecule type" value="Genomic_DNA"/>
</dbReference>
<comment type="caution">
    <text evidence="3">The sequence shown here is derived from an EMBL/GenBank/DDBJ whole genome shotgun (WGS) entry which is preliminary data.</text>
</comment>
<feature type="region of interest" description="Disordered" evidence="1">
    <location>
        <begin position="75"/>
        <end position="99"/>
    </location>
</feature>
<evidence type="ECO:0000256" key="1">
    <source>
        <dbReference type="SAM" id="MobiDB-lite"/>
    </source>
</evidence>
<protein>
    <submittedName>
        <fullName evidence="3">Uncharacterized protein</fullName>
    </submittedName>
</protein>
<keyword evidence="2" id="KW-0472">Membrane</keyword>
<feature type="non-terminal residue" evidence="3">
    <location>
        <position position="124"/>
    </location>
</feature>
<gene>
    <name evidence="3" type="ORF">V5799_010489</name>
</gene>
<organism evidence="3 4">
    <name type="scientific">Amblyomma americanum</name>
    <name type="common">Lone star tick</name>
    <dbReference type="NCBI Taxonomy" id="6943"/>
    <lineage>
        <taxon>Eukaryota</taxon>
        <taxon>Metazoa</taxon>
        <taxon>Ecdysozoa</taxon>
        <taxon>Arthropoda</taxon>
        <taxon>Chelicerata</taxon>
        <taxon>Arachnida</taxon>
        <taxon>Acari</taxon>
        <taxon>Parasitiformes</taxon>
        <taxon>Ixodida</taxon>
        <taxon>Ixodoidea</taxon>
        <taxon>Ixodidae</taxon>
        <taxon>Amblyomminae</taxon>
        <taxon>Amblyomma</taxon>
    </lineage>
</organism>
<evidence type="ECO:0000313" key="3">
    <source>
        <dbReference type="EMBL" id="KAK8774978.1"/>
    </source>
</evidence>
<evidence type="ECO:0000313" key="4">
    <source>
        <dbReference type="Proteomes" id="UP001321473"/>
    </source>
</evidence>
<dbReference type="Proteomes" id="UP001321473">
    <property type="component" value="Unassembled WGS sequence"/>
</dbReference>
<sequence length="124" mass="14018">MDAMIRVPSGTSKRVFVAFLCCGILVVLMLSLSTLVMVRPDAFPWNHVNRSAHDSWLLREHEADVSVHAQDITGPEDRFATTDTPPVPISVQAPPQRTRDRGSFQLLPAELYNNSSHQYFCFYQ</sequence>
<reference evidence="3 4" key="1">
    <citation type="journal article" date="2023" name="Arcadia Sci">
        <title>De novo assembly of a long-read Amblyomma americanum tick genome.</title>
        <authorList>
            <person name="Chou S."/>
            <person name="Poskanzer K.E."/>
            <person name="Rollins M."/>
            <person name="Thuy-Boun P.S."/>
        </authorList>
    </citation>
    <scope>NUCLEOTIDE SEQUENCE [LARGE SCALE GENOMIC DNA]</scope>
    <source>
        <strain evidence="3">F_SG_1</strain>
        <tissue evidence="3">Salivary glands</tissue>
    </source>
</reference>
<keyword evidence="4" id="KW-1185">Reference proteome</keyword>
<feature type="transmembrane region" description="Helical" evidence="2">
    <location>
        <begin position="15"/>
        <end position="38"/>
    </location>
</feature>
<evidence type="ECO:0000256" key="2">
    <source>
        <dbReference type="SAM" id="Phobius"/>
    </source>
</evidence>
<dbReference type="AlphaFoldDB" id="A0AAQ4EK41"/>
<keyword evidence="2" id="KW-0812">Transmembrane</keyword>
<name>A0AAQ4EK41_AMBAM</name>